<dbReference type="SMART" id="SM00862">
    <property type="entry name" value="Trans_reg_C"/>
    <property type="match status" value="1"/>
</dbReference>
<dbReference type="PANTHER" id="PTHR48111">
    <property type="entry name" value="REGULATOR OF RPOS"/>
    <property type="match status" value="1"/>
</dbReference>
<dbReference type="SMART" id="SM00448">
    <property type="entry name" value="REC"/>
    <property type="match status" value="1"/>
</dbReference>
<evidence type="ECO:0000256" key="5">
    <source>
        <dbReference type="ARBA" id="ARBA00024867"/>
    </source>
</evidence>
<protein>
    <recommendedName>
        <fullName evidence="1">Stage 0 sporulation protein A homolog</fullName>
    </recommendedName>
</protein>
<dbReference type="Gene3D" id="1.10.10.10">
    <property type="entry name" value="Winged helix-like DNA-binding domain superfamily/Winged helix DNA-binding domain"/>
    <property type="match status" value="1"/>
</dbReference>
<evidence type="ECO:0000256" key="7">
    <source>
        <dbReference type="PROSITE-ProRule" id="PRU01091"/>
    </source>
</evidence>
<dbReference type="InterPro" id="IPR011006">
    <property type="entry name" value="CheY-like_superfamily"/>
</dbReference>
<dbReference type="Pfam" id="PF00486">
    <property type="entry name" value="Trans_reg_C"/>
    <property type="match status" value="1"/>
</dbReference>
<dbReference type="InterPro" id="IPR001789">
    <property type="entry name" value="Sig_transdc_resp-reg_receiver"/>
</dbReference>
<comment type="function">
    <text evidence="5">May play the central regulatory role in sporulation. It may be an element of the effector pathway responsible for the activation of sporulation genes in response to nutritional stress. Spo0A may act in concert with spo0H (a sigma factor) to control the expression of some genes that are critical to the sporulation process.</text>
</comment>
<keyword evidence="6" id="KW-0597">Phosphoprotein</keyword>
<proteinExistence type="predicted"/>
<evidence type="ECO:0000259" key="8">
    <source>
        <dbReference type="PROSITE" id="PS50110"/>
    </source>
</evidence>
<reference evidence="10 11" key="1">
    <citation type="submission" date="2024-04" db="EMBL/GenBank/DDBJ databases">
        <title>Defined microbial consortia suppress multidrug-resistant proinflammatory Enterobacteriaceae via ecological control.</title>
        <authorList>
            <person name="Furuichi M."/>
            <person name="Kawaguchi T."/>
            <person name="Pust M."/>
            <person name="Yasuma K."/>
            <person name="Plichta D."/>
            <person name="Hasegawa N."/>
            <person name="Ohya T."/>
            <person name="Bhattarai S."/>
            <person name="Sasajima S."/>
            <person name="Aoto Y."/>
            <person name="Tuganbaev T."/>
            <person name="Yaginuma M."/>
            <person name="Ueda M."/>
            <person name="Okahashi N."/>
            <person name="Amafuji K."/>
            <person name="Kiridooshi Y."/>
            <person name="Sugita K."/>
            <person name="Strazar M."/>
            <person name="Skelly A."/>
            <person name="Suda W."/>
            <person name="Hattori M."/>
            <person name="Nakamoto N."/>
            <person name="Caballero S."/>
            <person name="Norman J."/>
            <person name="Olle B."/>
            <person name="Tanoue T."/>
            <person name="Arita M."/>
            <person name="Bucci V."/>
            <person name="Atarashi K."/>
            <person name="Xavier R."/>
            <person name="Honda K."/>
        </authorList>
    </citation>
    <scope>NUCLEOTIDE SEQUENCE [LARGE SCALE GENOMIC DNA]</scope>
    <source>
        <strain evidence="11">k34-0107-D12</strain>
    </source>
</reference>
<dbReference type="InterPro" id="IPR001867">
    <property type="entry name" value="OmpR/PhoB-type_DNA-bd"/>
</dbReference>
<evidence type="ECO:0000313" key="10">
    <source>
        <dbReference type="EMBL" id="GAA6502635.1"/>
    </source>
</evidence>
<evidence type="ECO:0000256" key="3">
    <source>
        <dbReference type="ARBA" id="ARBA00023125"/>
    </source>
</evidence>
<dbReference type="SUPFAM" id="SSF52172">
    <property type="entry name" value="CheY-like"/>
    <property type="match status" value="1"/>
</dbReference>
<dbReference type="Gene3D" id="3.40.50.2300">
    <property type="match status" value="1"/>
</dbReference>
<organism evidence="10 11">
    <name type="scientific">Blautia parvula</name>
    <dbReference type="NCBI Taxonomy" id="2877527"/>
    <lineage>
        <taxon>Bacteria</taxon>
        <taxon>Bacillati</taxon>
        <taxon>Bacillota</taxon>
        <taxon>Clostridia</taxon>
        <taxon>Lachnospirales</taxon>
        <taxon>Lachnospiraceae</taxon>
        <taxon>Blautia</taxon>
    </lineage>
</organism>
<dbReference type="Pfam" id="PF00072">
    <property type="entry name" value="Response_reg"/>
    <property type="match status" value="1"/>
</dbReference>
<gene>
    <name evidence="10" type="ORF">K340107D12_54510</name>
</gene>
<evidence type="ECO:0000313" key="11">
    <source>
        <dbReference type="Proteomes" id="UP001600941"/>
    </source>
</evidence>
<accession>A0ABQ0C1G8</accession>
<dbReference type="Proteomes" id="UP001600941">
    <property type="component" value="Unassembled WGS sequence"/>
</dbReference>
<name>A0ABQ0C1G8_9FIRM</name>
<dbReference type="PANTHER" id="PTHR48111:SF73">
    <property type="entry name" value="ALKALINE PHOSPHATASE SYNTHESIS TRANSCRIPTIONAL REGULATORY PROTEIN PHOP"/>
    <property type="match status" value="1"/>
</dbReference>
<dbReference type="CDD" id="cd00383">
    <property type="entry name" value="trans_reg_C"/>
    <property type="match status" value="1"/>
</dbReference>
<dbReference type="PROSITE" id="PS51755">
    <property type="entry name" value="OMPR_PHOB"/>
    <property type="match status" value="1"/>
</dbReference>
<keyword evidence="2" id="KW-0805">Transcription regulation</keyword>
<feature type="DNA-binding region" description="OmpR/PhoB-type" evidence="7">
    <location>
        <begin position="126"/>
        <end position="221"/>
    </location>
</feature>
<dbReference type="InterPro" id="IPR036388">
    <property type="entry name" value="WH-like_DNA-bd_sf"/>
</dbReference>
<dbReference type="PROSITE" id="PS50110">
    <property type="entry name" value="RESPONSE_REGULATORY"/>
    <property type="match status" value="1"/>
</dbReference>
<feature type="domain" description="OmpR/PhoB-type" evidence="9">
    <location>
        <begin position="126"/>
        <end position="221"/>
    </location>
</feature>
<feature type="domain" description="Response regulatory" evidence="8">
    <location>
        <begin position="4"/>
        <end position="119"/>
    </location>
</feature>
<dbReference type="EMBL" id="BAABZQ010000001">
    <property type="protein sequence ID" value="GAA6502635.1"/>
    <property type="molecule type" value="Genomic_DNA"/>
</dbReference>
<keyword evidence="11" id="KW-1185">Reference proteome</keyword>
<dbReference type="RefSeq" id="WP_033139272.1">
    <property type="nucleotide sequence ID" value="NZ_AP031413.1"/>
</dbReference>
<dbReference type="InterPro" id="IPR039420">
    <property type="entry name" value="WalR-like"/>
</dbReference>
<feature type="modified residue" description="4-aspartylphosphate" evidence="6">
    <location>
        <position position="56"/>
    </location>
</feature>
<keyword evidence="3 7" id="KW-0238">DNA-binding</keyword>
<sequence>MRSKILVVEDEAAINDLICLSLETAGYETVSFRDGGKAGVFLEDCHAEDCDLALLDIMLPGRDGFELLPLCRQRKIPVIFLTAKGEINNKVKGLREGAEDYIVKPFEILELLVRIEKILERCHKKEDEIHMGGVIIYPRERRVVRDGGEVVLKPMEFDCMMLFVKNKNIALTRDQILNELWGIRFEGETRTVDVHVARIRKKLGWQDIIRTVPRIGYRLEVTE</sequence>
<evidence type="ECO:0000256" key="4">
    <source>
        <dbReference type="ARBA" id="ARBA00023163"/>
    </source>
</evidence>
<comment type="caution">
    <text evidence="10">The sequence shown here is derived from an EMBL/GenBank/DDBJ whole genome shotgun (WGS) entry which is preliminary data.</text>
</comment>
<evidence type="ECO:0000256" key="6">
    <source>
        <dbReference type="PROSITE-ProRule" id="PRU00169"/>
    </source>
</evidence>
<evidence type="ECO:0000259" key="9">
    <source>
        <dbReference type="PROSITE" id="PS51755"/>
    </source>
</evidence>
<evidence type="ECO:0000256" key="1">
    <source>
        <dbReference type="ARBA" id="ARBA00018672"/>
    </source>
</evidence>
<evidence type="ECO:0000256" key="2">
    <source>
        <dbReference type="ARBA" id="ARBA00023015"/>
    </source>
</evidence>
<keyword evidence="4" id="KW-0804">Transcription</keyword>
<dbReference type="Gene3D" id="6.10.250.690">
    <property type="match status" value="1"/>
</dbReference>